<dbReference type="OrthoDB" id="6399801at2"/>
<gene>
    <name evidence="2" type="ORF">BTO11_13440</name>
</gene>
<organism evidence="2 3">
    <name type="scientific">Psychrosphaera saromensis</name>
    <dbReference type="NCBI Taxonomy" id="716813"/>
    <lineage>
        <taxon>Bacteria</taxon>
        <taxon>Pseudomonadati</taxon>
        <taxon>Pseudomonadota</taxon>
        <taxon>Gammaproteobacteria</taxon>
        <taxon>Alteromonadales</taxon>
        <taxon>Pseudoalteromonadaceae</taxon>
        <taxon>Psychrosphaera</taxon>
    </lineage>
</organism>
<keyword evidence="3" id="KW-1185">Reference proteome</keyword>
<evidence type="ECO:0000313" key="3">
    <source>
        <dbReference type="Proteomes" id="UP000239007"/>
    </source>
</evidence>
<feature type="transmembrane region" description="Helical" evidence="1">
    <location>
        <begin position="123"/>
        <end position="140"/>
    </location>
</feature>
<feature type="transmembrane region" description="Helical" evidence="1">
    <location>
        <begin position="199"/>
        <end position="222"/>
    </location>
</feature>
<comment type="caution">
    <text evidence="2">The sequence shown here is derived from an EMBL/GenBank/DDBJ whole genome shotgun (WGS) entry which is preliminary data.</text>
</comment>
<name>A0A2S7UZ41_9GAMM</name>
<keyword evidence="1" id="KW-0472">Membrane</keyword>
<accession>A0A2S7UZ41</accession>
<evidence type="ECO:0000256" key="1">
    <source>
        <dbReference type="SAM" id="Phobius"/>
    </source>
</evidence>
<proteinExistence type="predicted"/>
<feature type="transmembrane region" description="Helical" evidence="1">
    <location>
        <begin position="82"/>
        <end position="103"/>
    </location>
</feature>
<feature type="transmembrane region" description="Helical" evidence="1">
    <location>
        <begin position="167"/>
        <end position="187"/>
    </location>
</feature>
<keyword evidence="1" id="KW-0812">Transmembrane</keyword>
<dbReference type="RefSeq" id="WP_105053071.1">
    <property type="nucleotide sequence ID" value="NZ_BMYG01000001.1"/>
</dbReference>
<sequence length="234" mass="26973">MNGNSDTEPNFVIINDTKELQSVRTLEEIEQTVKQSEEVVGDKYFNKIEIELIEKLRHKLRLFDPQGIYTFRDIEIGYGQSIIHLCSLLLSLSYITFYLYGLIVMTNPDEMVPGLGYVSDINVLDKLCFYFILIFTFSKIKKLTKVKVGKYSIRYKIALCANSLNRVLLDIFKLMILMFFITFTYTYTPDITPSILIKIYLNGVVGDTISFIEWLIIIIIVVRTLKPFGEGAAK</sequence>
<evidence type="ECO:0000313" key="2">
    <source>
        <dbReference type="EMBL" id="PQJ54551.1"/>
    </source>
</evidence>
<protein>
    <submittedName>
        <fullName evidence="2">Uncharacterized protein</fullName>
    </submittedName>
</protein>
<keyword evidence="1" id="KW-1133">Transmembrane helix</keyword>
<dbReference type="EMBL" id="MSCH01000003">
    <property type="protein sequence ID" value="PQJ54551.1"/>
    <property type="molecule type" value="Genomic_DNA"/>
</dbReference>
<dbReference type="Proteomes" id="UP000239007">
    <property type="component" value="Unassembled WGS sequence"/>
</dbReference>
<dbReference type="AlphaFoldDB" id="A0A2S7UZ41"/>
<reference evidence="2 3" key="1">
    <citation type="submission" date="2016-12" db="EMBL/GenBank/DDBJ databases">
        <title>Diversity of luminous bacteria.</title>
        <authorList>
            <person name="Yoshizawa S."/>
            <person name="Kogure K."/>
        </authorList>
    </citation>
    <scope>NUCLEOTIDE SEQUENCE [LARGE SCALE GENOMIC DNA]</scope>
    <source>
        <strain evidence="2 3">SA4-48</strain>
    </source>
</reference>